<dbReference type="AlphaFoldDB" id="A0A915JTQ5"/>
<protein>
    <submittedName>
        <fullName evidence="3">Uncharacterized protein</fullName>
    </submittedName>
</protein>
<feature type="region of interest" description="Disordered" evidence="1">
    <location>
        <begin position="1"/>
        <end position="27"/>
    </location>
</feature>
<dbReference type="WBParaSite" id="nRc.2.0.1.t29646-RA">
    <property type="protein sequence ID" value="nRc.2.0.1.t29646-RA"/>
    <property type="gene ID" value="nRc.2.0.1.g29646"/>
</dbReference>
<sequence>MTKTGSPNIHLLTGLSAGYAPPGANRQDLRRGSFIYKTELKPESYSSKSSFSRGASISSSDIQSKLDEAAVVTPFARILTDLHN</sequence>
<proteinExistence type="predicted"/>
<evidence type="ECO:0000313" key="2">
    <source>
        <dbReference type="Proteomes" id="UP000887565"/>
    </source>
</evidence>
<name>A0A915JTQ5_ROMCU</name>
<keyword evidence="2" id="KW-1185">Reference proteome</keyword>
<evidence type="ECO:0000256" key="1">
    <source>
        <dbReference type="SAM" id="MobiDB-lite"/>
    </source>
</evidence>
<organism evidence="2 3">
    <name type="scientific">Romanomermis culicivorax</name>
    <name type="common">Nematode worm</name>
    <dbReference type="NCBI Taxonomy" id="13658"/>
    <lineage>
        <taxon>Eukaryota</taxon>
        <taxon>Metazoa</taxon>
        <taxon>Ecdysozoa</taxon>
        <taxon>Nematoda</taxon>
        <taxon>Enoplea</taxon>
        <taxon>Dorylaimia</taxon>
        <taxon>Mermithida</taxon>
        <taxon>Mermithoidea</taxon>
        <taxon>Mermithidae</taxon>
        <taxon>Romanomermis</taxon>
    </lineage>
</organism>
<reference evidence="3" key="1">
    <citation type="submission" date="2022-11" db="UniProtKB">
        <authorList>
            <consortium name="WormBaseParasite"/>
        </authorList>
    </citation>
    <scope>IDENTIFICATION</scope>
</reference>
<dbReference type="Proteomes" id="UP000887565">
    <property type="component" value="Unplaced"/>
</dbReference>
<accession>A0A915JTQ5</accession>
<evidence type="ECO:0000313" key="3">
    <source>
        <dbReference type="WBParaSite" id="nRc.2.0.1.t29646-RA"/>
    </source>
</evidence>